<reference evidence="2" key="1">
    <citation type="submission" date="2021-01" db="EMBL/GenBank/DDBJ databases">
        <title>Genome sequence of strain Noviherbaspirillum sp. DKR-6.</title>
        <authorList>
            <person name="Chaudhary D.K."/>
        </authorList>
    </citation>
    <scope>NUCLEOTIDE SEQUENCE</scope>
    <source>
        <strain evidence="2">DKR-6</strain>
    </source>
</reference>
<feature type="region of interest" description="Disordered" evidence="1">
    <location>
        <begin position="1"/>
        <end position="23"/>
    </location>
</feature>
<dbReference type="RefSeq" id="WP_200590368.1">
    <property type="nucleotide sequence ID" value="NZ_JAEPBG010000001.1"/>
</dbReference>
<dbReference type="EMBL" id="JAEPBG010000001">
    <property type="protein sequence ID" value="MBK4733632.1"/>
    <property type="molecule type" value="Genomic_DNA"/>
</dbReference>
<keyword evidence="3" id="KW-1185">Reference proteome</keyword>
<comment type="caution">
    <text evidence="2">The sequence shown here is derived from an EMBL/GenBank/DDBJ whole genome shotgun (WGS) entry which is preliminary data.</text>
</comment>
<dbReference type="InterPro" id="IPR016024">
    <property type="entry name" value="ARM-type_fold"/>
</dbReference>
<evidence type="ECO:0000256" key="1">
    <source>
        <dbReference type="SAM" id="MobiDB-lite"/>
    </source>
</evidence>
<dbReference type="Proteomes" id="UP000622890">
    <property type="component" value="Unassembled WGS sequence"/>
</dbReference>
<gene>
    <name evidence="2" type="ORF">JJB74_03295</name>
</gene>
<evidence type="ECO:0000313" key="3">
    <source>
        <dbReference type="Proteomes" id="UP000622890"/>
    </source>
</evidence>
<sequence length="659" mass="74980">MKSQLASNSVSRTQAAPEATYPGLSDLPHAVMPNIWLRLPEDAMAALLCTAKRFYDEEEFRTFRRLERRFDLTARPTFVVEEGSFFHHSGMPSAYFDKVRDMLDDKSLTQAGRARNLESFIDQPKPSHQRAEYLRICFDALRNLDKSLRGRVLDRIFQSEISRQTHSNRQMLADFQLAFTTTRNTSERALSEEFDVTSMSPHCGTSMKIWFLYAKGYVKERQLAQEMTNRNANAEIAAGTTFAELIEFMKGTKDSQVVDALPWVLAFCAAKTGKTQMRHRPFGISFCEALPTQGSLNTLARVYFHRCRDIQPELAVQLHMASLELLFLQGIDICFAPNDPNRKFAEQIQFETVVALIYALAQLKGETHDATMEYLMHRMGSHFFEINLNFEKLCNQIVENSATKNRARLIAQAMLVYALNQSINYARKNHDDACSALESMADICQSLPVEDMTAEVLATFSCMTAYLNEPELQSRMLDWIIAILASRSPFEHPRLLVLLAHLSVFFSSEDGTRLRTVLKEFAKRLSKPYENVLTAALHGSFALADALGKLEIGQKVFYSSLWRNYSSTLVDLPALDCLTQGMELILSGNYHQEFTTSFFLQMEAMQTWPSLNKQHLSEPLLFFSSNDGWKNSDHVVSDSSQDELQELNMTLSPGTQLNY</sequence>
<protein>
    <submittedName>
        <fullName evidence="2">Uncharacterized protein</fullName>
    </submittedName>
</protein>
<evidence type="ECO:0000313" key="2">
    <source>
        <dbReference type="EMBL" id="MBK4733632.1"/>
    </source>
</evidence>
<dbReference type="AlphaFoldDB" id="A0A934W493"/>
<organism evidence="2 3">
    <name type="scientific">Noviherbaspirillum pedocola</name>
    <dbReference type="NCBI Taxonomy" id="2801341"/>
    <lineage>
        <taxon>Bacteria</taxon>
        <taxon>Pseudomonadati</taxon>
        <taxon>Pseudomonadota</taxon>
        <taxon>Betaproteobacteria</taxon>
        <taxon>Burkholderiales</taxon>
        <taxon>Oxalobacteraceae</taxon>
        <taxon>Noviherbaspirillum</taxon>
    </lineage>
</organism>
<feature type="compositionally biased region" description="Polar residues" evidence="1">
    <location>
        <begin position="1"/>
        <end position="14"/>
    </location>
</feature>
<name>A0A934W493_9BURK</name>
<dbReference type="SUPFAM" id="SSF48371">
    <property type="entry name" value="ARM repeat"/>
    <property type="match status" value="1"/>
</dbReference>
<proteinExistence type="predicted"/>
<accession>A0A934W493</accession>